<geneLocation type="plasmid" evidence="1">
    <name>pColt5.8d</name>
</geneLocation>
<keyword evidence="1" id="KW-0614">Plasmid</keyword>
<sequence length="38" mass="4610">MQHLSHVLAPRRLKRTLYELWIDKSQPVDHSDMMVQHL</sequence>
<dbReference type="EMBL" id="MK318974">
    <property type="protein sequence ID" value="QCL10012.1"/>
    <property type="molecule type" value="Genomic_DNA"/>
</dbReference>
<gene>
    <name evidence="1" type="ORF">pC5.8d_709</name>
</gene>
<organism evidence="1">
    <name type="scientific">Rhizobium rhizogenes</name>
    <name type="common">Agrobacterium rhizogenes</name>
    <dbReference type="NCBI Taxonomy" id="359"/>
    <lineage>
        <taxon>Bacteria</taxon>
        <taxon>Pseudomonadati</taxon>
        <taxon>Pseudomonadota</taxon>
        <taxon>Alphaproteobacteria</taxon>
        <taxon>Hyphomicrobiales</taxon>
        <taxon>Rhizobiaceae</taxon>
        <taxon>Rhizobium/Agrobacterium group</taxon>
        <taxon>Rhizobium</taxon>
    </lineage>
</organism>
<proteinExistence type="predicted"/>
<accession>A0A7S5DSV0</accession>
<reference evidence="1" key="1">
    <citation type="submission" date="2018-12" db="EMBL/GenBank/DDBJ databases">
        <title>Three Rhizobium rhizogenes strains isolated from the same crown gall tumor carry diverse plasmids.</title>
        <authorList>
            <person name="Pulawska J."/>
            <person name="Kuzmanovic N."/>
        </authorList>
    </citation>
    <scope>NUCLEOTIDE SEQUENCE</scope>
    <source>
        <strain evidence="1">Colt5.8</strain>
        <plasmid evidence="1">pColt5.8d</plasmid>
    </source>
</reference>
<protein>
    <submittedName>
        <fullName evidence="1">Uncharacterized protein</fullName>
    </submittedName>
</protein>
<evidence type="ECO:0000313" key="1">
    <source>
        <dbReference type="EMBL" id="QCL10012.1"/>
    </source>
</evidence>
<name>A0A7S5DSV0_RHIRH</name>
<dbReference type="AlphaFoldDB" id="A0A7S5DSV0"/>